<dbReference type="Proteomes" id="UP000789366">
    <property type="component" value="Unassembled WGS sequence"/>
</dbReference>
<evidence type="ECO:0000313" key="2">
    <source>
        <dbReference type="Proteomes" id="UP000789366"/>
    </source>
</evidence>
<comment type="caution">
    <text evidence="1">The sequence shown here is derived from an EMBL/GenBank/DDBJ whole genome shotgun (WGS) entry which is preliminary data.</text>
</comment>
<proteinExistence type="predicted"/>
<accession>A0ACA9KPI7</accession>
<keyword evidence="2" id="KW-1185">Reference proteome</keyword>
<name>A0ACA9KPI7_9GLOM</name>
<protein>
    <submittedName>
        <fullName evidence="1">11203_t:CDS:1</fullName>
    </submittedName>
</protein>
<feature type="non-terminal residue" evidence="1">
    <location>
        <position position="1"/>
    </location>
</feature>
<reference evidence="1" key="1">
    <citation type="submission" date="2021-06" db="EMBL/GenBank/DDBJ databases">
        <authorList>
            <person name="Kallberg Y."/>
            <person name="Tangrot J."/>
            <person name="Rosling A."/>
        </authorList>
    </citation>
    <scope>NUCLEOTIDE SEQUENCE</scope>
    <source>
        <strain evidence="1">28 12/20/2015</strain>
    </source>
</reference>
<sequence length="252" mass="29594">HDYEKENTINESTNEENMISEMISNDEKENLINETASENENIISENDKYERQIKKSKLCHSRWHTTTSCSKNEKKLDKYWDELKATFYETAILDPNNKLMPFEHEDINKAQKMIYETYRTYYAIKNKIVKSLPKLESSLSKLGSSRDYFQHYLKRSYNMFVDDDNALKEYLNLPIEEATSVASEQMFSIAKFTISPTRCCLDSEKARASLCLKTWILTVFDILGDAIFGKNGVRSKIVIRFPEPKFIEYRSF</sequence>
<evidence type="ECO:0000313" key="1">
    <source>
        <dbReference type="EMBL" id="CAG8484567.1"/>
    </source>
</evidence>
<organism evidence="1 2">
    <name type="scientific">Cetraspora pellucida</name>
    <dbReference type="NCBI Taxonomy" id="1433469"/>
    <lineage>
        <taxon>Eukaryota</taxon>
        <taxon>Fungi</taxon>
        <taxon>Fungi incertae sedis</taxon>
        <taxon>Mucoromycota</taxon>
        <taxon>Glomeromycotina</taxon>
        <taxon>Glomeromycetes</taxon>
        <taxon>Diversisporales</taxon>
        <taxon>Gigasporaceae</taxon>
        <taxon>Cetraspora</taxon>
    </lineage>
</organism>
<gene>
    <name evidence="1" type="ORF">SPELUC_LOCUS2277</name>
</gene>
<dbReference type="EMBL" id="CAJVPW010001457">
    <property type="protein sequence ID" value="CAG8484567.1"/>
    <property type="molecule type" value="Genomic_DNA"/>
</dbReference>